<keyword evidence="14" id="KW-0547">Nucleotide-binding</keyword>
<dbReference type="PANTHER" id="PTHR43014">
    <property type="entry name" value="MERCURIC REDUCTASE"/>
    <property type="match status" value="1"/>
</dbReference>
<dbReference type="EMBL" id="SRYO01000001">
    <property type="protein sequence ID" value="TGY39282.1"/>
    <property type="molecule type" value="Genomic_DNA"/>
</dbReference>
<feature type="domain" description="Pyridine nucleotide-disulphide oxidoreductase dimerisation" evidence="15">
    <location>
        <begin position="363"/>
        <end position="468"/>
    </location>
</feature>
<evidence type="ECO:0000256" key="11">
    <source>
        <dbReference type="ARBA" id="ARBA00076614"/>
    </source>
</evidence>
<dbReference type="GO" id="GO:0003955">
    <property type="term" value="F:NAD(P)H dehydrogenase (quinone) activity"/>
    <property type="evidence" value="ECO:0007669"/>
    <property type="project" value="UniProtKB-EC"/>
</dbReference>
<dbReference type="FunFam" id="3.50.50.60:FF:000054">
    <property type="entry name" value="Flavoprotein disulfide reductase"/>
    <property type="match status" value="1"/>
</dbReference>
<comment type="catalytic activity">
    <reaction evidence="8">
        <text>a quinone + NADH + H(+) = a quinol + NAD(+)</text>
        <dbReference type="Rhea" id="RHEA:46160"/>
        <dbReference type="ChEBI" id="CHEBI:15378"/>
        <dbReference type="ChEBI" id="CHEBI:24646"/>
        <dbReference type="ChEBI" id="CHEBI:57540"/>
        <dbReference type="ChEBI" id="CHEBI:57945"/>
        <dbReference type="ChEBI" id="CHEBI:132124"/>
        <dbReference type="EC" id="1.6.5.2"/>
    </reaction>
</comment>
<dbReference type="Gene3D" id="3.30.390.30">
    <property type="match status" value="1"/>
</dbReference>
<dbReference type="Pfam" id="PF02852">
    <property type="entry name" value="Pyr_redox_dim"/>
    <property type="match status" value="1"/>
</dbReference>
<dbReference type="PRINTS" id="PR00411">
    <property type="entry name" value="PNDRDTASEI"/>
</dbReference>
<comment type="catalytic activity">
    <reaction evidence="9">
        <text>a quinone + NADPH + H(+) = a quinol + NADP(+)</text>
        <dbReference type="Rhea" id="RHEA:46164"/>
        <dbReference type="ChEBI" id="CHEBI:15378"/>
        <dbReference type="ChEBI" id="CHEBI:24646"/>
        <dbReference type="ChEBI" id="CHEBI:57783"/>
        <dbReference type="ChEBI" id="CHEBI:58349"/>
        <dbReference type="ChEBI" id="CHEBI:132124"/>
        <dbReference type="EC" id="1.6.5.2"/>
    </reaction>
</comment>
<organism evidence="17 18">
    <name type="scientific">Microbacterium laevaniformans</name>
    <dbReference type="NCBI Taxonomy" id="36807"/>
    <lineage>
        <taxon>Bacteria</taxon>
        <taxon>Bacillati</taxon>
        <taxon>Actinomycetota</taxon>
        <taxon>Actinomycetes</taxon>
        <taxon>Micrococcales</taxon>
        <taxon>Microbacteriaceae</taxon>
        <taxon>Microbacterium</taxon>
    </lineage>
</organism>
<evidence type="ECO:0000256" key="13">
    <source>
        <dbReference type="ARBA" id="ARBA00079404"/>
    </source>
</evidence>
<evidence type="ECO:0000259" key="15">
    <source>
        <dbReference type="Pfam" id="PF02852"/>
    </source>
</evidence>
<dbReference type="InterPro" id="IPR016156">
    <property type="entry name" value="FAD/NAD-linked_Rdtase_dimer_sf"/>
</dbReference>
<evidence type="ECO:0000256" key="8">
    <source>
        <dbReference type="ARBA" id="ARBA00047678"/>
    </source>
</evidence>
<evidence type="ECO:0000256" key="2">
    <source>
        <dbReference type="ARBA" id="ARBA00011881"/>
    </source>
</evidence>
<dbReference type="OrthoDB" id="4678789at2"/>
<feature type="binding site" evidence="14">
    <location>
        <position position="55"/>
    </location>
    <ligand>
        <name>FAD</name>
        <dbReference type="ChEBI" id="CHEBI:57692"/>
    </ligand>
</feature>
<evidence type="ECO:0000256" key="9">
    <source>
        <dbReference type="ARBA" id="ARBA00048983"/>
    </source>
</evidence>
<sequence length="483" mass="50016">MSSSFVNTQSVAVLGGGPGGYEAALAAAQLGADVTLVERAGVGGAAVITDVVPSKSLIATADAAVAISEASDLGVQFFAKGESGVALKPEVAINLAAVNKRLLSLARQQSDDMRAQLVDAGVRIISGHGRLDGHHAIVVATGPGGTDFDRVEADTLVVAVGASPRELPTARPDGERILTWTQLYDMKALPEHLIVVGSGVTGAEFASAYMNLGAKVTLISSRDQVLPGEDADAAAVLEKVFTRGGMTVLSTSRADAVERTADGVVVSLSDGRTVEGSHCLLAVGSIPNTAGIGLEDAGVQLTPSGHIRVNRVARTSVPNIYAAGDCTTFVPLASVASMQGRTAIFHALGDTVIPLERRRITANIFTAPEIATVGRQEKDLETGAINGYVYKLPLAANARAKMMGITDGFVKIIAREGSGTVIGGVIVAPRASELIYPIAIAVERRLTVDQVSRVFAVFPSLSASITDATRAMHLVNRDDDFFG</sequence>
<name>A0A4S2DD08_9MICO</name>
<evidence type="ECO:0000256" key="5">
    <source>
        <dbReference type="ARBA" id="ARBA00022827"/>
    </source>
</evidence>
<dbReference type="GO" id="GO:0050660">
    <property type="term" value="F:flavin adenine dinucleotide binding"/>
    <property type="evidence" value="ECO:0007669"/>
    <property type="project" value="TreeGrafter"/>
</dbReference>
<comment type="caution">
    <text evidence="17">The sequence shown here is derived from an EMBL/GenBank/DDBJ whole genome shotgun (WGS) entry which is preliminary data.</text>
</comment>
<evidence type="ECO:0000259" key="16">
    <source>
        <dbReference type="Pfam" id="PF07992"/>
    </source>
</evidence>
<dbReference type="PRINTS" id="PR00368">
    <property type="entry name" value="FADPNR"/>
</dbReference>
<dbReference type="NCBIfam" id="NF005883">
    <property type="entry name" value="PRK07845.1"/>
    <property type="match status" value="1"/>
</dbReference>
<dbReference type="SUPFAM" id="SSF51905">
    <property type="entry name" value="FAD/NAD(P)-binding domain"/>
    <property type="match status" value="1"/>
</dbReference>
<feature type="binding site" evidence="14">
    <location>
        <begin position="197"/>
        <end position="204"/>
    </location>
    <ligand>
        <name>NAD(+)</name>
        <dbReference type="ChEBI" id="CHEBI:57540"/>
    </ligand>
</feature>
<dbReference type="PANTHER" id="PTHR43014:SF1">
    <property type="entry name" value="NAD(P)H DEHYDROGENASE (QUINONE)"/>
    <property type="match status" value="1"/>
</dbReference>
<keyword evidence="5 14" id="KW-0274">FAD</keyword>
<evidence type="ECO:0000256" key="10">
    <source>
        <dbReference type="ARBA" id="ARBA00072193"/>
    </source>
</evidence>
<protein>
    <recommendedName>
        <fullName evidence="10">NAD(P)H dehydrogenase (quinone)</fullName>
        <ecNumber evidence="3">1.6.5.2</ecNumber>
    </recommendedName>
    <alternativeName>
        <fullName evidence="13">NAD(P)H quinone reductase</fullName>
    </alternativeName>
    <alternativeName>
        <fullName evidence="11">NAD(P)H: menadione oxidoreductase</fullName>
    </alternativeName>
    <alternativeName>
        <fullName evidence="12">NADH-menadione reductase</fullName>
    </alternativeName>
</protein>
<evidence type="ECO:0000313" key="17">
    <source>
        <dbReference type="EMBL" id="TGY39282.1"/>
    </source>
</evidence>
<evidence type="ECO:0000256" key="1">
    <source>
        <dbReference type="ARBA" id="ARBA00007532"/>
    </source>
</evidence>
<evidence type="ECO:0000313" key="18">
    <source>
        <dbReference type="Proteomes" id="UP000309893"/>
    </source>
</evidence>
<comment type="subunit">
    <text evidence="2">Homotetramer.</text>
</comment>
<keyword evidence="6" id="KW-0560">Oxidoreductase</keyword>
<dbReference type="InterPro" id="IPR036188">
    <property type="entry name" value="FAD/NAD-bd_sf"/>
</dbReference>
<dbReference type="RefSeq" id="WP_112932573.1">
    <property type="nucleotide sequence ID" value="NZ_CP158846.1"/>
</dbReference>
<feature type="binding site" evidence="14">
    <location>
        <position position="284"/>
    </location>
    <ligand>
        <name>NAD(+)</name>
        <dbReference type="ChEBI" id="CHEBI:57540"/>
    </ligand>
</feature>
<comment type="similarity">
    <text evidence="1">Belongs to the class-I pyridine nucleotide-disulfide oxidoreductase family.</text>
</comment>
<dbReference type="InterPro" id="IPR001100">
    <property type="entry name" value="Pyr_nuc-diS_OxRdtase"/>
</dbReference>
<evidence type="ECO:0000256" key="6">
    <source>
        <dbReference type="ARBA" id="ARBA00023002"/>
    </source>
</evidence>
<keyword evidence="4" id="KW-0285">Flavoprotein</keyword>
<dbReference type="AlphaFoldDB" id="A0A4S2DD08"/>
<gene>
    <name evidence="17" type="ORF">E5344_01390</name>
</gene>
<evidence type="ECO:0000256" key="14">
    <source>
        <dbReference type="PIRSR" id="PIRSR000350-3"/>
    </source>
</evidence>
<keyword evidence="7 14" id="KW-0520">NAD</keyword>
<dbReference type="EC" id="1.6.5.2" evidence="3"/>
<dbReference type="Gene3D" id="3.50.50.60">
    <property type="entry name" value="FAD/NAD(P)-binding domain"/>
    <property type="match status" value="2"/>
</dbReference>
<evidence type="ECO:0000256" key="7">
    <source>
        <dbReference type="ARBA" id="ARBA00023027"/>
    </source>
</evidence>
<comment type="cofactor">
    <cofactor evidence="14">
        <name>FAD</name>
        <dbReference type="ChEBI" id="CHEBI:57692"/>
    </cofactor>
    <text evidence="14">Binds 1 FAD per subunit.</text>
</comment>
<evidence type="ECO:0000256" key="3">
    <source>
        <dbReference type="ARBA" id="ARBA00012648"/>
    </source>
</evidence>
<dbReference type="InterPro" id="IPR023753">
    <property type="entry name" value="FAD/NAD-binding_dom"/>
</dbReference>
<evidence type="ECO:0000256" key="12">
    <source>
        <dbReference type="ARBA" id="ARBA00077506"/>
    </source>
</evidence>
<dbReference type="Pfam" id="PF07992">
    <property type="entry name" value="Pyr_redox_2"/>
    <property type="match status" value="1"/>
</dbReference>
<reference evidence="17 18" key="1">
    <citation type="submission" date="2019-04" db="EMBL/GenBank/DDBJ databases">
        <title>Microbes associate with the intestines of laboratory mice.</title>
        <authorList>
            <person name="Navarre W."/>
            <person name="Wong E."/>
            <person name="Huang K."/>
            <person name="Tropini C."/>
            <person name="Ng K."/>
            <person name="Yu B."/>
        </authorList>
    </citation>
    <scope>NUCLEOTIDE SEQUENCE [LARGE SCALE GENOMIC DNA]</scope>
    <source>
        <strain evidence="17 18">NM46_B2-13</strain>
    </source>
</reference>
<dbReference type="SUPFAM" id="SSF55424">
    <property type="entry name" value="FAD/NAD-linked reductases, dimerisation (C-terminal) domain"/>
    <property type="match status" value="1"/>
</dbReference>
<feature type="domain" description="FAD/NAD(P)-binding" evidence="16">
    <location>
        <begin position="10"/>
        <end position="340"/>
    </location>
</feature>
<dbReference type="InterPro" id="IPR004099">
    <property type="entry name" value="Pyr_nucl-diS_OxRdtase_dimer"/>
</dbReference>
<evidence type="ECO:0000256" key="4">
    <source>
        <dbReference type="ARBA" id="ARBA00022630"/>
    </source>
</evidence>
<accession>A0A4S2DD08</accession>
<dbReference type="PIRSF" id="PIRSF000350">
    <property type="entry name" value="Mercury_reductase_MerA"/>
    <property type="match status" value="1"/>
</dbReference>
<feature type="binding site" evidence="14">
    <location>
        <position position="129"/>
    </location>
    <ligand>
        <name>FAD</name>
        <dbReference type="ChEBI" id="CHEBI:57692"/>
    </ligand>
</feature>
<dbReference type="Proteomes" id="UP000309893">
    <property type="component" value="Unassembled WGS sequence"/>
</dbReference>
<feature type="binding site" evidence="14">
    <location>
        <position position="325"/>
    </location>
    <ligand>
        <name>FAD</name>
        <dbReference type="ChEBI" id="CHEBI:57692"/>
    </ligand>
</feature>
<proteinExistence type="inferred from homology"/>